<protein>
    <recommendedName>
        <fullName evidence="3">Replication factor A C-terminal domain-containing protein</fullName>
    </recommendedName>
</protein>
<name>A0AA41SA03_PAPNU</name>
<dbReference type="SUPFAM" id="SSF50249">
    <property type="entry name" value="Nucleic acid-binding proteins"/>
    <property type="match status" value="1"/>
</dbReference>
<comment type="caution">
    <text evidence="1">The sequence shown here is derived from an EMBL/GenBank/DDBJ whole genome shotgun (WGS) entry which is preliminary data.</text>
</comment>
<accession>A0AA41SA03</accession>
<evidence type="ECO:0008006" key="3">
    <source>
        <dbReference type="Google" id="ProtNLM"/>
    </source>
</evidence>
<dbReference type="EMBL" id="JAJJMA010107645">
    <property type="protein sequence ID" value="MCL7030990.1"/>
    <property type="molecule type" value="Genomic_DNA"/>
</dbReference>
<organism evidence="1 2">
    <name type="scientific">Papaver nudicaule</name>
    <name type="common">Iceland poppy</name>
    <dbReference type="NCBI Taxonomy" id="74823"/>
    <lineage>
        <taxon>Eukaryota</taxon>
        <taxon>Viridiplantae</taxon>
        <taxon>Streptophyta</taxon>
        <taxon>Embryophyta</taxon>
        <taxon>Tracheophyta</taxon>
        <taxon>Spermatophyta</taxon>
        <taxon>Magnoliopsida</taxon>
        <taxon>Ranunculales</taxon>
        <taxon>Papaveraceae</taxon>
        <taxon>Papaveroideae</taxon>
        <taxon>Papaver</taxon>
    </lineage>
</organism>
<reference evidence="1" key="1">
    <citation type="submission" date="2022-03" db="EMBL/GenBank/DDBJ databases">
        <title>A functionally conserved STORR gene fusion in Papaver species that diverged 16.8 million years ago.</title>
        <authorList>
            <person name="Catania T."/>
        </authorList>
    </citation>
    <scope>NUCLEOTIDE SEQUENCE</scope>
    <source>
        <strain evidence="1">S-191538</strain>
    </source>
</reference>
<evidence type="ECO:0000313" key="2">
    <source>
        <dbReference type="Proteomes" id="UP001177140"/>
    </source>
</evidence>
<sequence>MESEKPLSLFCTVVAMDTTDYCYLVCSLCEKTLPNEYSSCKYCDPKFFNPGSSNSKRLYRILVSIASSEEVFVVVLFDRVARVLIGCSADEFFNFTMVNPSAAVIAGKLLEGKMFQMKLSKSKVNGNAQHLRAISVTPLCSDFSPAMKTLKELYRDGVSPLHQSQPSSSTHGNP</sequence>
<dbReference type="Gene3D" id="2.40.50.140">
    <property type="entry name" value="Nucleic acid-binding proteins"/>
    <property type="match status" value="1"/>
</dbReference>
<dbReference type="InterPro" id="IPR012340">
    <property type="entry name" value="NA-bd_OB-fold"/>
</dbReference>
<dbReference type="Proteomes" id="UP001177140">
    <property type="component" value="Unassembled WGS sequence"/>
</dbReference>
<proteinExistence type="predicted"/>
<evidence type="ECO:0000313" key="1">
    <source>
        <dbReference type="EMBL" id="MCL7030990.1"/>
    </source>
</evidence>
<gene>
    <name evidence="1" type="ORF">MKW94_024975</name>
</gene>
<keyword evidence="2" id="KW-1185">Reference proteome</keyword>
<dbReference type="AlphaFoldDB" id="A0AA41SA03"/>